<dbReference type="PROSITE" id="PS51900">
    <property type="entry name" value="CB"/>
    <property type="match status" value="1"/>
</dbReference>
<organism evidence="8 9">
    <name type="scientific">Bradyrhizobium hipponense</name>
    <dbReference type="NCBI Taxonomy" id="2605638"/>
    <lineage>
        <taxon>Bacteria</taxon>
        <taxon>Pseudomonadati</taxon>
        <taxon>Pseudomonadota</taxon>
        <taxon>Alphaproteobacteria</taxon>
        <taxon>Hyphomicrobiales</taxon>
        <taxon>Nitrobacteraceae</taxon>
        <taxon>Bradyrhizobium</taxon>
    </lineage>
</organism>
<dbReference type="PANTHER" id="PTHR30349">
    <property type="entry name" value="PHAGE INTEGRASE-RELATED"/>
    <property type="match status" value="1"/>
</dbReference>
<dbReference type="Pfam" id="PF13495">
    <property type="entry name" value="Phage_int_SAM_4"/>
    <property type="match status" value="1"/>
</dbReference>
<dbReference type="InterPro" id="IPR010998">
    <property type="entry name" value="Integrase_recombinase_N"/>
</dbReference>
<dbReference type="RefSeq" id="WP_148745718.1">
    <property type="nucleotide sequence ID" value="NZ_VSTH01000243.1"/>
</dbReference>
<evidence type="ECO:0000256" key="3">
    <source>
        <dbReference type="ARBA" id="ARBA00023125"/>
    </source>
</evidence>
<dbReference type="AlphaFoldDB" id="A0A5S4YKS0"/>
<reference evidence="8 9" key="1">
    <citation type="submission" date="2019-08" db="EMBL/GenBank/DDBJ databases">
        <title>Bradyrhizobium hipponensis sp. nov., a rhizobium isolated from a Lupinus angustifolius root nodule in Tunisia.</title>
        <authorList>
            <person name="Off K."/>
            <person name="Rejili M."/>
            <person name="Mars M."/>
            <person name="Brachmann A."/>
            <person name="Marin M."/>
        </authorList>
    </citation>
    <scope>NUCLEOTIDE SEQUENCE [LARGE SCALE GENOMIC DNA]</scope>
    <source>
        <strain evidence="9">aSej3</strain>
    </source>
</reference>
<dbReference type="PROSITE" id="PS51898">
    <property type="entry name" value="TYR_RECOMBINASE"/>
    <property type="match status" value="1"/>
</dbReference>
<gene>
    <name evidence="8" type="ORF">FXV83_41070</name>
</gene>
<dbReference type="InterPro" id="IPR011010">
    <property type="entry name" value="DNA_brk_join_enz"/>
</dbReference>
<evidence type="ECO:0000313" key="9">
    <source>
        <dbReference type="Proteomes" id="UP000324797"/>
    </source>
</evidence>
<evidence type="ECO:0000259" key="6">
    <source>
        <dbReference type="PROSITE" id="PS51898"/>
    </source>
</evidence>
<sequence>MTSLRLRMMEDMQLRNLSRHTQDSYLLQVSQFARHFAKSPALLGPEDIHAYQVYLTNEKKLAPRSMQVTVAALRFLYRVTLGLDWDFDRIIPCPKAPKTLAVILSPEEVLHFLGCIESFKHQAILTTCYAAGLRISEATRLKPEAIDRQRMVLRVEQGKGQKDRYVMLSARLLEVLTDYWRAVRPAGAWMFPGAVAGEPISTSAVDATCRQAHRMSKLSKPVTPHSLRHAFAVHLLEAGTDLRTIQLLLGHRSLSTTAQYLRIATNKVCAATSPLELLPRPIPKASSPSTPEHF</sequence>
<dbReference type="EMBL" id="VSTH01000243">
    <property type="protein sequence ID" value="TYO60919.1"/>
    <property type="molecule type" value="Genomic_DNA"/>
</dbReference>
<dbReference type="GO" id="GO:0015074">
    <property type="term" value="P:DNA integration"/>
    <property type="evidence" value="ECO:0007669"/>
    <property type="project" value="UniProtKB-KW"/>
</dbReference>
<proteinExistence type="inferred from homology"/>
<keyword evidence="3 5" id="KW-0238">DNA-binding</keyword>
<evidence type="ECO:0000256" key="2">
    <source>
        <dbReference type="ARBA" id="ARBA00022908"/>
    </source>
</evidence>
<evidence type="ECO:0000256" key="5">
    <source>
        <dbReference type="PROSITE-ProRule" id="PRU01248"/>
    </source>
</evidence>
<dbReference type="InterPro" id="IPR004107">
    <property type="entry name" value="Integrase_SAM-like_N"/>
</dbReference>
<dbReference type="Proteomes" id="UP000324797">
    <property type="component" value="Unassembled WGS sequence"/>
</dbReference>
<dbReference type="Gene3D" id="1.10.150.130">
    <property type="match status" value="1"/>
</dbReference>
<dbReference type="Gene3D" id="1.10.443.10">
    <property type="entry name" value="Intergrase catalytic core"/>
    <property type="match status" value="1"/>
</dbReference>
<dbReference type="GO" id="GO:0006310">
    <property type="term" value="P:DNA recombination"/>
    <property type="evidence" value="ECO:0007669"/>
    <property type="project" value="UniProtKB-KW"/>
</dbReference>
<protein>
    <submittedName>
        <fullName evidence="8">Tyrosine-type recombinase/integrase</fullName>
    </submittedName>
</protein>
<feature type="domain" description="Core-binding (CB)" evidence="7">
    <location>
        <begin position="1"/>
        <end position="81"/>
    </location>
</feature>
<comment type="caution">
    <text evidence="8">The sequence shown here is derived from an EMBL/GenBank/DDBJ whole genome shotgun (WGS) entry which is preliminary data.</text>
</comment>
<dbReference type="InterPro" id="IPR050090">
    <property type="entry name" value="Tyrosine_recombinase_XerCD"/>
</dbReference>
<keyword evidence="4" id="KW-0233">DNA recombination</keyword>
<dbReference type="GO" id="GO:0003677">
    <property type="term" value="F:DNA binding"/>
    <property type="evidence" value="ECO:0007669"/>
    <property type="project" value="UniProtKB-UniRule"/>
</dbReference>
<evidence type="ECO:0000256" key="4">
    <source>
        <dbReference type="ARBA" id="ARBA00023172"/>
    </source>
</evidence>
<dbReference type="InterPro" id="IPR002104">
    <property type="entry name" value="Integrase_catalytic"/>
</dbReference>
<comment type="similarity">
    <text evidence="1">Belongs to the 'phage' integrase family.</text>
</comment>
<name>A0A5S4YKS0_9BRAD</name>
<dbReference type="PANTHER" id="PTHR30349:SF64">
    <property type="entry name" value="PROPHAGE INTEGRASE INTD-RELATED"/>
    <property type="match status" value="1"/>
</dbReference>
<dbReference type="SUPFAM" id="SSF56349">
    <property type="entry name" value="DNA breaking-rejoining enzymes"/>
    <property type="match status" value="1"/>
</dbReference>
<evidence type="ECO:0000256" key="1">
    <source>
        <dbReference type="ARBA" id="ARBA00008857"/>
    </source>
</evidence>
<evidence type="ECO:0000313" key="8">
    <source>
        <dbReference type="EMBL" id="TYO60919.1"/>
    </source>
</evidence>
<dbReference type="Pfam" id="PF00589">
    <property type="entry name" value="Phage_integrase"/>
    <property type="match status" value="1"/>
</dbReference>
<accession>A0A5S4YKS0</accession>
<dbReference type="InterPro" id="IPR013762">
    <property type="entry name" value="Integrase-like_cat_sf"/>
</dbReference>
<feature type="domain" description="Tyr recombinase" evidence="6">
    <location>
        <begin position="99"/>
        <end position="273"/>
    </location>
</feature>
<dbReference type="InterPro" id="IPR044068">
    <property type="entry name" value="CB"/>
</dbReference>
<evidence type="ECO:0000259" key="7">
    <source>
        <dbReference type="PROSITE" id="PS51900"/>
    </source>
</evidence>
<keyword evidence="9" id="KW-1185">Reference proteome</keyword>
<keyword evidence="2" id="KW-0229">DNA integration</keyword>